<feature type="transmembrane region" description="Helical" evidence="2">
    <location>
        <begin position="41"/>
        <end position="59"/>
    </location>
</feature>
<feature type="transmembrane region" description="Helical" evidence="2">
    <location>
        <begin position="80"/>
        <end position="98"/>
    </location>
</feature>
<feature type="domain" description="CAAX prenyl protease 2/Lysostaphin resistance protein A-like" evidence="3">
    <location>
        <begin position="123"/>
        <end position="215"/>
    </location>
</feature>
<comment type="caution">
    <text evidence="4">The sequence shown here is derived from an EMBL/GenBank/DDBJ whole genome shotgun (WGS) entry which is preliminary data.</text>
</comment>
<dbReference type="InterPro" id="IPR052710">
    <property type="entry name" value="CAAX_protease"/>
</dbReference>
<evidence type="ECO:0000256" key="1">
    <source>
        <dbReference type="ARBA" id="ARBA00009067"/>
    </source>
</evidence>
<name>A0ABV0EJT6_9ENTE</name>
<dbReference type="EMBL" id="JAFREL020000001">
    <property type="protein sequence ID" value="MEO1768887.1"/>
    <property type="molecule type" value="Genomic_DNA"/>
</dbReference>
<keyword evidence="2" id="KW-1133">Transmembrane helix</keyword>
<evidence type="ECO:0000313" key="4">
    <source>
        <dbReference type="EMBL" id="MEO1768887.1"/>
    </source>
</evidence>
<comment type="similarity">
    <text evidence="1">Belongs to the UPF0177 family.</text>
</comment>
<protein>
    <recommendedName>
        <fullName evidence="3">CAAX prenyl protease 2/Lysostaphin resistance protein A-like domain-containing protein</fullName>
    </recommendedName>
</protein>
<evidence type="ECO:0000256" key="2">
    <source>
        <dbReference type="SAM" id="Phobius"/>
    </source>
</evidence>
<keyword evidence="5" id="KW-1185">Reference proteome</keyword>
<proteinExistence type="inferred from homology"/>
<gene>
    <name evidence="4" type="ORF">JZO67_000826</name>
</gene>
<dbReference type="PANTHER" id="PTHR36435:SF1">
    <property type="entry name" value="CAAX AMINO TERMINAL PROTEASE FAMILY PROTEIN"/>
    <property type="match status" value="1"/>
</dbReference>
<sequence length="215" mass="24995">MVSITKRIFYFSLLCAASIFLHLEVILGIDSVWLNAHETSFVFIELIIWLFIILLFTKFSKYKFFKESNGNVIFFTGISWRKLSITLGMLLLVLLIGYLDGHYNTAALPENQQLINQYYLQVPLLVSISNYLFAPTVEELLFRGLFFKMFFPKQTKLNTIIKIIVSGIVFGFAHQFVIDINWFIYCSVGWLLGIAYQYTKELAYPTLLHLLINLM</sequence>
<keyword evidence="2" id="KW-0472">Membrane</keyword>
<dbReference type="PANTHER" id="PTHR36435">
    <property type="entry name" value="SLR1288 PROTEIN"/>
    <property type="match status" value="1"/>
</dbReference>
<dbReference type="Proteomes" id="UP000664357">
    <property type="component" value="Unassembled WGS sequence"/>
</dbReference>
<feature type="transmembrane region" description="Helical" evidence="2">
    <location>
        <begin position="157"/>
        <end position="176"/>
    </location>
</feature>
<feature type="transmembrane region" description="Helical" evidence="2">
    <location>
        <begin position="7"/>
        <end position="29"/>
    </location>
</feature>
<feature type="transmembrane region" description="Helical" evidence="2">
    <location>
        <begin position="118"/>
        <end position="137"/>
    </location>
</feature>
<keyword evidence="2" id="KW-0812">Transmembrane</keyword>
<reference evidence="4 5" key="1">
    <citation type="submission" date="2024-02" db="EMBL/GenBank/DDBJ databases">
        <title>The Genome Sequence of Enterococcus sp. DIV0159.</title>
        <authorList>
            <person name="Earl A."/>
            <person name="Manson A."/>
            <person name="Gilmore M."/>
            <person name="Sanders J."/>
            <person name="Shea T."/>
            <person name="Howe W."/>
            <person name="Livny J."/>
            <person name="Cuomo C."/>
            <person name="Neafsey D."/>
            <person name="Birren B."/>
        </authorList>
    </citation>
    <scope>NUCLEOTIDE SEQUENCE [LARGE SCALE GENOMIC DNA]</scope>
    <source>
        <strain evidence="4 5">665A</strain>
    </source>
</reference>
<evidence type="ECO:0000313" key="5">
    <source>
        <dbReference type="Proteomes" id="UP000664357"/>
    </source>
</evidence>
<dbReference type="InterPro" id="IPR003675">
    <property type="entry name" value="Rce1/LyrA-like_dom"/>
</dbReference>
<evidence type="ECO:0000259" key="3">
    <source>
        <dbReference type="Pfam" id="PF02517"/>
    </source>
</evidence>
<dbReference type="Pfam" id="PF02517">
    <property type="entry name" value="Rce1-like"/>
    <property type="match status" value="1"/>
</dbReference>
<accession>A0ABV0EJT6</accession>
<organism evidence="4 5">
    <name type="scientific">Candidatus Enterococcus ferrettii</name>
    <dbReference type="NCBI Taxonomy" id="2815324"/>
    <lineage>
        <taxon>Bacteria</taxon>
        <taxon>Bacillati</taxon>
        <taxon>Bacillota</taxon>
        <taxon>Bacilli</taxon>
        <taxon>Lactobacillales</taxon>
        <taxon>Enterococcaceae</taxon>
        <taxon>Enterococcus</taxon>
    </lineage>
</organism>